<evidence type="ECO:0000313" key="1">
    <source>
        <dbReference type="EMBL" id="SMO96450.1"/>
    </source>
</evidence>
<gene>
    <name evidence="1" type="ORF">SAMN06265348_11381</name>
</gene>
<organism evidence="1 2">
    <name type="scientific">Pedobacter westerhofensis</name>
    <dbReference type="NCBI Taxonomy" id="425512"/>
    <lineage>
        <taxon>Bacteria</taxon>
        <taxon>Pseudomonadati</taxon>
        <taxon>Bacteroidota</taxon>
        <taxon>Sphingobacteriia</taxon>
        <taxon>Sphingobacteriales</taxon>
        <taxon>Sphingobacteriaceae</taxon>
        <taxon>Pedobacter</taxon>
    </lineage>
</organism>
<protein>
    <recommendedName>
        <fullName evidence="3">Short chain dehydrogenase</fullName>
    </recommendedName>
</protein>
<dbReference type="AlphaFoldDB" id="A0A521FLJ2"/>
<dbReference type="InterPro" id="IPR036291">
    <property type="entry name" value="NAD(P)-bd_dom_sf"/>
</dbReference>
<accession>A0A521FLJ2</accession>
<evidence type="ECO:0008006" key="3">
    <source>
        <dbReference type="Google" id="ProtNLM"/>
    </source>
</evidence>
<evidence type="ECO:0000313" key="2">
    <source>
        <dbReference type="Proteomes" id="UP000320300"/>
    </source>
</evidence>
<keyword evidence="2" id="KW-1185">Reference proteome</keyword>
<dbReference type="SUPFAM" id="SSF51735">
    <property type="entry name" value="NAD(P)-binding Rossmann-fold domains"/>
    <property type="match status" value="1"/>
</dbReference>
<dbReference type="Proteomes" id="UP000320300">
    <property type="component" value="Unassembled WGS sequence"/>
</dbReference>
<dbReference type="RefSeq" id="WP_262711896.1">
    <property type="nucleotide sequence ID" value="NZ_CBCSJO010000012.1"/>
</dbReference>
<sequence>MAELSGQVFIVTGGAKGKKTGVAKKLAKAGAIVIEIYDMMLWSL</sequence>
<reference evidence="1 2" key="1">
    <citation type="submission" date="2017-05" db="EMBL/GenBank/DDBJ databases">
        <authorList>
            <person name="Varghese N."/>
            <person name="Submissions S."/>
        </authorList>
    </citation>
    <scope>NUCLEOTIDE SEQUENCE [LARGE SCALE GENOMIC DNA]</scope>
    <source>
        <strain evidence="1 2">DSM 19036</strain>
    </source>
</reference>
<dbReference type="EMBL" id="FXTN01000013">
    <property type="protein sequence ID" value="SMO96450.1"/>
    <property type="molecule type" value="Genomic_DNA"/>
</dbReference>
<proteinExistence type="predicted"/>
<name>A0A521FLJ2_9SPHI</name>